<dbReference type="PROSITE" id="PS51677">
    <property type="entry name" value="NODB"/>
    <property type="match status" value="1"/>
</dbReference>
<organism evidence="4 5">
    <name type="scientific">Mangrovibacillus cuniculi</name>
    <dbReference type="NCBI Taxonomy" id="2593652"/>
    <lineage>
        <taxon>Bacteria</taxon>
        <taxon>Bacillati</taxon>
        <taxon>Bacillota</taxon>
        <taxon>Bacilli</taxon>
        <taxon>Bacillales</taxon>
        <taxon>Bacillaceae</taxon>
        <taxon>Mangrovibacillus</taxon>
    </lineage>
</organism>
<dbReference type="GO" id="GO:0005576">
    <property type="term" value="C:extracellular region"/>
    <property type="evidence" value="ECO:0007669"/>
    <property type="project" value="UniProtKB-SubCell"/>
</dbReference>
<dbReference type="Gene3D" id="3.30.457.10">
    <property type="entry name" value="Copper amine oxidase-like, N-terminal domain"/>
    <property type="match status" value="1"/>
</dbReference>
<dbReference type="KEGG" id="mcui:G8O30_11555"/>
<proteinExistence type="predicted"/>
<dbReference type="CDD" id="cd10969">
    <property type="entry name" value="CE4_Ecf1_like_5s"/>
    <property type="match status" value="1"/>
</dbReference>
<feature type="domain" description="NodB homology" evidence="3">
    <location>
        <begin position="194"/>
        <end position="387"/>
    </location>
</feature>
<dbReference type="InterPro" id="IPR011330">
    <property type="entry name" value="Glyco_hydro/deAcase_b/a-brl"/>
</dbReference>
<dbReference type="SUPFAM" id="SSF55383">
    <property type="entry name" value="Copper amine oxidase, domain N"/>
    <property type="match status" value="1"/>
</dbReference>
<dbReference type="Proteomes" id="UP000593626">
    <property type="component" value="Chromosome"/>
</dbReference>
<accession>A0A7S8CEE8</accession>
<dbReference type="SUPFAM" id="SSF88713">
    <property type="entry name" value="Glycoside hydrolase/deacetylase"/>
    <property type="match status" value="1"/>
</dbReference>
<dbReference type="Pfam" id="PF01522">
    <property type="entry name" value="Polysacc_deac_1"/>
    <property type="match status" value="1"/>
</dbReference>
<evidence type="ECO:0000313" key="5">
    <source>
        <dbReference type="Proteomes" id="UP000593626"/>
    </source>
</evidence>
<evidence type="ECO:0000313" key="4">
    <source>
        <dbReference type="EMBL" id="QPC48445.1"/>
    </source>
</evidence>
<dbReference type="Pfam" id="PF07833">
    <property type="entry name" value="Cu_amine_oxidN1"/>
    <property type="match status" value="1"/>
</dbReference>
<keyword evidence="2" id="KW-0732">Signal</keyword>
<dbReference type="InterPro" id="IPR002509">
    <property type="entry name" value="NODB_dom"/>
</dbReference>
<protein>
    <submittedName>
        <fullName evidence="4">Polysaccharide deacetylase family protein</fullName>
    </submittedName>
</protein>
<dbReference type="PANTHER" id="PTHR34216:SF3">
    <property type="entry name" value="POLY-BETA-1,6-N-ACETYL-D-GLUCOSAMINE N-DEACETYLASE"/>
    <property type="match status" value="1"/>
</dbReference>
<comment type="subcellular location">
    <subcellularLocation>
        <location evidence="1">Secreted</location>
    </subcellularLocation>
</comment>
<dbReference type="AlphaFoldDB" id="A0A7S8CEE8"/>
<dbReference type="EMBL" id="CP049742">
    <property type="protein sequence ID" value="QPC48445.1"/>
    <property type="molecule type" value="Genomic_DNA"/>
</dbReference>
<dbReference type="GO" id="GO:0005975">
    <property type="term" value="P:carbohydrate metabolic process"/>
    <property type="evidence" value="ECO:0007669"/>
    <property type="project" value="InterPro"/>
</dbReference>
<dbReference type="GO" id="GO:0016810">
    <property type="term" value="F:hydrolase activity, acting on carbon-nitrogen (but not peptide) bonds"/>
    <property type="evidence" value="ECO:0007669"/>
    <property type="project" value="InterPro"/>
</dbReference>
<reference evidence="4 5" key="1">
    <citation type="submission" date="2019-07" db="EMBL/GenBank/DDBJ databases">
        <title>Genome sequence of 2 isolates from Red Sea Mangroves.</title>
        <authorList>
            <person name="Sefrji F."/>
            <person name="Michoud G."/>
            <person name="Merlino G."/>
            <person name="Daffonchio D."/>
        </authorList>
    </citation>
    <scope>NUCLEOTIDE SEQUENCE [LARGE SCALE GENOMIC DNA]</scope>
    <source>
        <strain evidence="4 5">R1DC41</strain>
    </source>
</reference>
<name>A0A7S8CEE8_9BACI</name>
<evidence type="ECO:0000256" key="1">
    <source>
        <dbReference type="ARBA" id="ARBA00004613"/>
    </source>
</evidence>
<dbReference type="InterPro" id="IPR051398">
    <property type="entry name" value="Polysacch_Deacetylase"/>
</dbReference>
<gene>
    <name evidence="4" type="ORF">G8O30_11555</name>
</gene>
<dbReference type="PANTHER" id="PTHR34216">
    <property type="match status" value="1"/>
</dbReference>
<evidence type="ECO:0000259" key="3">
    <source>
        <dbReference type="PROSITE" id="PS51677"/>
    </source>
</evidence>
<sequence>MFPLVSNANVVLFSNGQKVSTDVQPIIKDGRVLVPVRAAIESLGVKVDWDNKTKTVRTTTPSLNTSFKVGEDFATVNNKRVQIDQTATITDGRVLVPIRFISETHGHFVDWDAKNKGVHIFNTQAAYFTYQETDPIDIPVLMYHILLEGQNDTISVDPDRFKEHMEAIKEAGYTTITDYDLVAHLKEHKPLPKNPILITFDDGYISNYTEAYPVLKELNMKATVYVIASRIFDQPQIYNGELEKFTWANAKEMEGTILIQGHTYDSHFKGESPNGKQRGMIASRVNLNGQLETQKQFEERVYKDFVKSKELIEDKMGYNVVGLTYPYGDYSETTIKMAKKAGYEVAYTVKSGVVNKLNSLPYELNRITADGSFTPEKLLKVIEDEMK</sequence>
<evidence type="ECO:0000256" key="2">
    <source>
        <dbReference type="ARBA" id="ARBA00022729"/>
    </source>
</evidence>
<dbReference type="InterPro" id="IPR036582">
    <property type="entry name" value="Mao_N_sf"/>
</dbReference>
<dbReference type="Gene3D" id="3.20.20.370">
    <property type="entry name" value="Glycoside hydrolase/deacetylase"/>
    <property type="match status" value="1"/>
</dbReference>
<dbReference type="InterPro" id="IPR012854">
    <property type="entry name" value="Cu_amine_oxidase-like_N"/>
</dbReference>
<keyword evidence="5" id="KW-1185">Reference proteome</keyword>